<comment type="caution">
    <text evidence="1">The sequence shown here is derived from an EMBL/GenBank/DDBJ whole genome shotgun (WGS) entry which is preliminary data.</text>
</comment>
<proteinExistence type="predicted"/>
<dbReference type="Pfam" id="PF02566">
    <property type="entry name" value="OsmC"/>
    <property type="match status" value="1"/>
</dbReference>
<dbReference type="AlphaFoldDB" id="A0A0R2JGX1"/>
<dbReference type="PANTHER" id="PTHR35368:SF1">
    <property type="entry name" value="HYDROPEROXIDE REDUCTASE"/>
    <property type="match status" value="1"/>
</dbReference>
<accession>A0A0R2JGX1</accession>
<dbReference type="SUPFAM" id="SSF82784">
    <property type="entry name" value="OsmC-like"/>
    <property type="match status" value="1"/>
</dbReference>
<dbReference type="Proteomes" id="UP000051491">
    <property type="component" value="Unassembled WGS sequence"/>
</dbReference>
<dbReference type="EMBL" id="JQBK01000187">
    <property type="protein sequence ID" value="KRN76592.1"/>
    <property type="molecule type" value="Genomic_DNA"/>
</dbReference>
<dbReference type="InterPro" id="IPR052924">
    <property type="entry name" value="OsmC/Ohr_hydroprdx_reductase"/>
</dbReference>
<protein>
    <submittedName>
        <fullName evidence="1">OsmC-like family protein</fullName>
    </submittedName>
</protein>
<dbReference type="InterPro" id="IPR036102">
    <property type="entry name" value="OsmC/Ohrsf"/>
</dbReference>
<evidence type="ECO:0000313" key="1">
    <source>
        <dbReference type="EMBL" id="KRN76592.1"/>
    </source>
</evidence>
<reference evidence="1 2" key="1">
    <citation type="journal article" date="2015" name="Genome Announc.">
        <title>Expanding the biotechnology potential of lactobacilli through comparative genomics of 213 strains and associated genera.</title>
        <authorList>
            <person name="Sun Z."/>
            <person name="Harris H.M."/>
            <person name="McCann A."/>
            <person name="Guo C."/>
            <person name="Argimon S."/>
            <person name="Zhang W."/>
            <person name="Yang X."/>
            <person name="Jeffery I.B."/>
            <person name="Cooney J.C."/>
            <person name="Kagawa T.F."/>
            <person name="Liu W."/>
            <person name="Song Y."/>
            <person name="Salvetti E."/>
            <person name="Wrobel A."/>
            <person name="Rasinkangas P."/>
            <person name="Parkhill J."/>
            <person name="Rea M.C."/>
            <person name="O'Sullivan O."/>
            <person name="Ritari J."/>
            <person name="Douillard F.P."/>
            <person name="Paul Ross R."/>
            <person name="Yang R."/>
            <person name="Briner A.E."/>
            <person name="Felis G.E."/>
            <person name="de Vos W.M."/>
            <person name="Barrangou R."/>
            <person name="Klaenhammer T.R."/>
            <person name="Caufield P.W."/>
            <person name="Cui Y."/>
            <person name="Zhang H."/>
            <person name="O'Toole P.W."/>
        </authorList>
    </citation>
    <scope>NUCLEOTIDE SEQUENCE [LARGE SCALE GENOMIC DNA]</scope>
    <source>
        <strain evidence="1 2">DSM 15353</strain>
    </source>
</reference>
<dbReference type="InterPro" id="IPR003718">
    <property type="entry name" value="OsmC/Ohr_fam"/>
</dbReference>
<dbReference type="PATRIC" id="fig|89059.3.peg.780"/>
<sequence>MLTMTKYSVTARKTNSSLQVDAHTRGIHNTLDEPKANGGTNTGLNPVELELGSLGASLQETARKLSASNNFNYQKLEISLEGDLDFRGFMGDPNVRNGFQEIRISFNFETSQSKEECQKFVELVEKSSPIFDTLVNGTNVIIDNIIKD</sequence>
<dbReference type="PANTHER" id="PTHR35368">
    <property type="entry name" value="HYDROPEROXIDE REDUCTASE"/>
    <property type="match status" value="1"/>
</dbReference>
<dbReference type="Gene3D" id="3.30.300.20">
    <property type="match status" value="1"/>
</dbReference>
<dbReference type="InterPro" id="IPR015946">
    <property type="entry name" value="KH_dom-like_a/b"/>
</dbReference>
<name>A0A0R2JGX1_9LACO</name>
<evidence type="ECO:0000313" key="2">
    <source>
        <dbReference type="Proteomes" id="UP000051491"/>
    </source>
</evidence>
<gene>
    <name evidence="1" type="ORF">IV43_GL000747</name>
</gene>
<organism evidence="1 2">
    <name type="scientific">Ligilactobacillus acidipiscis</name>
    <dbReference type="NCBI Taxonomy" id="89059"/>
    <lineage>
        <taxon>Bacteria</taxon>
        <taxon>Bacillati</taxon>
        <taxon>Bacillota</taxon>
        <taxon>Bacilli</taxon>
        <taxon>Lactobacillales</taxon>
        <taxon>Lactobacillaceae</taxon>
        <taxon>Ligilactobacillus</taxon>
    </lineage>
</organism>